<keyword evidence="4" id="KW-1185">Reference proteome</keyword>
<evidence type="ECO:0000259" key="2">
    <source>
        <dbReference type="Pfam" id="PF00665"/>
    </source>
</evidence>
<dbReference type="InterPro" id="IPR036397">
    <property type="entry name" value="RNaseH_sf"/>
</dbReference>
<name>A0A919K0H9_9ACTN</name>
<protein>
    <recommendedName>
        <fullName evidence="2">Integrase catalytic domain-containing protein</fullName>
    </recommendedName>
</protein>
<sequence length="104" mass="11652">MTYIRTWAGFAYLAPVIDVYSRHLVGWVLATHLRTTLPLEALEMAIWARNGCLDGLIHHSDAGTPCTAIRYTDTPTDAGVLPSNGSPPRASQRKKHRSIKRRKR</sequence>
<feature type="domain" description="Integrase catalytic" evidence="2">
    <location>
        <begin position="2"/>
        <end position="87"/>
    </location>
</feature>
<dbReference type="EMBL" id="BOMV01000013">
    <property type="protein sequence ID" value="GIE94376.1"/>
    <property type="molecule type" value="Genomic_DNA"/>
</dbReference>
<reference evidence="3" key="1">
    <citation type="submission" date="2021-01" db="EMBL/GenBank/DDBJ databases">
        <title>Whole genome shotgun sequence of Actinoplanes rishiriensis NBRC 108556.</title>
        <authorList>
            <person name="Komaki H."/>
            <person name="Tamura T."/>
        </authorList>
    </citation>
    <scope>NUCLEOTIDE SEQUENCE</scope>
    <source>
        <strain evidence="3">NBRC 108556</strain>
    </source>
</reference>
<dbReference type="SUPFAM" id="SSF53098">
    <property type="entry name" value="Ribonuclease H-like"/>
    <property type="match status" value="1"/>
</dbReference>
<dbReference type="PANTHER" id="PTHR46889:SF4">
    <property type="entry name" value="TRANSPOSASE INSO FOR INSERTION SEQUENCE ELEMENT IS911B-RELATED"/>
    <property type="match status" value="1"/>
</dbReference>
<dbReference type="Gene3D" id="3.30.420.10">
    <property type="entry name" value="Ribonuclease H-like superfamily/Ribonuclease H"/>
    <property type="match status" value="1"/>
</dbReference>
<dbReference type="GO" id="GO:0003676">
    <property type="term" value="F:nucleic acid binding"/>
    <property type="evidence" value="ECO:0007669"/>
    <property type="project" value="InterPro"/>
</dbReference>
<dbReference type="InterPro" id="IPR012337">
    <property type="entry name" value="RNaseH-like_sf"/>
</dbReference>
<feature type="region of interest" description="Disordered" evidence="1">
    <location>
        <begin position="74"/>
        <end position="104"/>
    </location>
</feature>
<dbReference type="InterPro" id="IPR050900">
    <property type="entry name" value="Transposase_IS3/IS150/IS904"/>
</dbReference>
<evidence type="ECO:0000313" key="3">
    <source>
        <dbReference type="EMBL" id="GIE94376.1"/>
    </source>
</evidence>
<dbReference type="InterPro" id="IPR001584">
    <property type="entry name" value="Integrase_cat-core"/>
</dbReference>
<organism evidence="3 4">
    <name type="scientific">Paractinoplanes rishiriensis</name>
    <dbReference type="NCBI Taxonomy" id="1050105"/>
    <lineage>
        <taxon>Bacteria</taxon>
        <taxon>Bacillati</taxon>
        <taxon>Actinomycetota</taxon>
        <taxon>Actinomycetes</taxon>
        <taxon>Micromonosporales</taxon>
        <taxon>Micromonosporaceae</taxon>
        <taxon>Paractinoplanes</taxon>
    </lineage>
</organism>
<dbReference type="PANTHER" id="PTHR46889">
    <property type="entry name" value="TRANSPOSASE INSF FOR INSERTION SEQUENCE IS3B-RELATED"/>
    <property type="match status" value="1"/>
</dbReference>
<gene>
    <name evidence="3" type="ORF">Ari01nite_18410</name>
</gene>
<dbReference type="AlphaFoldDB" id="A0A919K0H9"/>
<proteinExistence type="predicted"/>
<evidence type="ECO:0000313" key="4">
    <source>
        <dbReference type="Proteomes" id="UP000636960"/>
    </source>
</evidence>
<accession>A0A919K0H9</accession>
<dbReference type="Pfam" id="PF00665">
    <property type="entry name" value="rve"/>
    <property type="match status" value="1"/>
</dbReference>
<evidence type="ECO:0000256" key="1">
    <source>
        <dbReference type="SAM" id="MobiDB-lite"/>
    </source>
</evidence>
<dbReference type="GO" id="GO:0015074">
    <property type="term" value="P:DNA integration"/>
    <property type="evidence" value="ECO:0007669"/>
    <property type="project" value="InterPro"/>
</dbReference>
<feature type="compositionally biased region" description="Basic residues" evidence="1">
    <location>
        <begin position="91"/>
        <end position="104"/>
    </location>
</feature>
<comment type="caution">
    <text evidence="3">The sequence shown here is derived from an EMBL/GenBank/DDBJ whole genome shotgun (WGS) entry which is preliminary data.</text>
</comment>
<dbReference type="Proteomes" id="UP000636960">
    <property type="component" value="Unassembled WGS sequence"/>
</dbReference>